<evidence type="ECO:0000256" key="4">
    <source>
        <dbReference type="ARBA" id="ARBA00022692"/>
    </source>
</evidence>
<feature type="transmembrane region" description="Helical" evidence="7">
    <location>
        <begin position="171"/>
        <end position="189"/>
    </location>
</feature>
<dbReference type="InterPro" id="IPR011701">
    <property type="entry name" value="MFS"/>
</dbReference>
<feature type="transmembrane region" description="Helical" evidence="7">
    <location>
        <begin position="273"/>
        <end position="296"/>
    </location>
</feature>
<dbReference type="InterPro" id="IPR036259">
    <property type="entry name" value="MFS_trans_sf"/>
</dbReference>
<feature type="transmembrane region" description="Helical" evidence="7">
    <location>
        <begin position="84"/>
        <end position="107"/>
    </location>
</feature>
<keyword evidence="5 7" id="KW-1133">Transmembrane helix</keyword>
<proteinExistence type="predicted"/>
<evidence type="ECO:0000256" key="1">
    <source>
        <dbReference type="ARBA" id="ARBA00004651"/>
    </source>
</evidence>
<evidence type="ECO:0000256" key="3">
    <source>
        <dbReference type="ARBA" id="ARBA00022475"/>
    </source>
</evidence>
<feature type="transmembrane region" description="Helical" evidence="7">
    <location>
        <begin position="113"/>
        <end position="131"/>
    </location>
</feature>
<gene>
    <name evidence="9" type="ORF">SAMN05660359_04658</name>
</gene>
<keyword evidence="4 7" id="KW-0812">Transmembrane</keyword>
<accession>A0A1I5IJ37</accession>
<sequence>MTTTAPAASSTSSRRWLALALIATAQFMVILDTSIIGVALPKIQADLGFDPQDLSWVFNAYVVAFGGLLLLGGRLSDLFGARRIFTTGWLVLAVGSLVAGLADGVAVELTGRAIQGAGSALIAPAALTLLFQVFGGSNDLPKALALYGAAAPAGGTAGVFLGGVLTEYASWPWVFFINLPVAAVVLLLTRSVMPAGMTGRGSLDLAGATTATLGLGAVVFAIVRAPEAGWTSGSTLLAGLGGLALLGVFVALQAKLRQPLMRLGIFRAPNLAAANIAQLLLGAAWIPMFFFVNLYLQQILGLGAFASGAALLPLTVAIMIGMVAVAPRLIARFGPNAMIVSGLATLAAGLVWLSFIDADGSFVVDVLPASLVTAAGMAMAFIPSLGTALSSAAPEEGGLAAGIVNTSYQIGSALGLAAMTAVAAAFGADAVGNPAELTDGFSAALLGAAGIAAVGAVLAAVLLKKPADGPVADGTDSELVAA</sequence>
<organism evidence="9 10">
    <name type="scientific">Geodermatophilus obscurus</name>
    <dbReference type="NCBI Taxonomy" id="1861"/>
    <lineage>
        <taxon>Bacteria</taxon>
        <taxon>Bacillati</taxon>
        <taxon>Actinomycetota</taxon>
        <taxon>Actinomycetes</taxon>
        <taxon>Geodermatophilales</taxon>
        <taxon>Geodermatophilaceae</taxon>
        <taxon>Geodermatophilus</taxon>
    </lineage>
</organism>
<dbReference type="RefSeq" id="WP_075015886.1">
    <property type="nucleotide sequence ID" value="NZ_FOWE01000015.1"/>
</dbReference>
<keyword evidence="2" id="KW-0813">Transport</keyword>
<evidence type="ECO:0000313" key="10">
    <source>
        <dbReference type="Proteomes" id="UP000183642"/>
    </source>
</evidence>
<dbReference type="EMBL" id="FOWE01000015">
    <property type="protein sequence ID" value="SFO60628.1"/>
    <property type="molecule type" value="Genomic_DNA"/>
</dbReference>
<keyword evidence="10" id="KW-1185">Reference proteome</keyword>
<dbReference type="AlphaFoldDB" id="A0A1I5IJ37"/>
<feature type="transmembrane region" description="Helical" evidence="7">
    <location>
        <begin position="229"/>
        <end position="252"/>
    </location>
</feature>
<keyword evidence="3" id="KW-1003">Cell membrane</keyword>
<evidence type="ECO:0000256" key="5">
    <source>
        <dbReference type="ARBA" id="ARBA00022989"/>
    </source>
</evidence>
<feature type="domain" description="Major facilitator superfamily (MFS) profile" evidence="8">
    <location>
        <begin position="18"/>
        <end position="467"/>
    </location>
</feature>
<reference evidence="10" key="1">
    <citation type="submission" date="2016-10" db="EMBL/GenBank/DDBJ databases">
        <authorList>
            <person name="Varghese N."/>
            <person name="Submissions S."/>
        </authorList>
    </citation>
    <scope>NUCLEOTIDE SEQUENCE [LARGE SCALE GENOMIC DNA]</scope>
    <source>
        <strain evidence="10">DSM 43161</strain>
    </source>
</reference>
<dbReference type="Gene3D" id="1.20.1720.10">
    <property type="entry name" value="Multidrug resistance protein D"/>
    <property type="match status" value="1"/>
</dbReference>
<dbReference type="OrthoDB" id="4668943at2"/>
<evidence type="ECO:0000256" key="7">
    <source>
        <dbReference type="SAM" id="Phobius"/>
    </source>
</evidence>
<evidence type="ECO:0000313" key="9">
    <source>
        <dbReference type="EMBL" id="SFO60628.1"/>
    </source>
</evidence>
<dbReference type="Gene3D" id="1.20.1250.20">
    <property type="entry name" value="MFS general substrate transporter like domains"/>
    <property type="match status" value="1"/>
</dbReference>
<evidence type="ECO:0000256" key="2">
    <source>
        <dbReference type="ARBA" id="ARBA00022448"/>
    </source>
</evidence>
<feature type="transmembrane region" description="Helical" evidence="7">
    <location>
        <begin position="302"/>
        <end position="325"/>
    </location>
</feature>
<dbReference type="Proteomes" id="UP000183642">
    <property type="component" value="Unassembled WGS sequence"/>
</dbReference>
<feature type="transmembrane region" description="Helical" evidence="7">
    <location>
        <begin position="16"/>
        <end position="39"/>
    </location>
</feature>
<feature type="transmembrane region" description="Helical" evidence="7">
    <location>
        <begin position="410"/>
        <end position="428"/>
    </location>
</feature>
<comment type="subcellular location">
    <subcellularLocation>
        <location evidence="1">Cell membrane</location>
        <topology evidence="1">Multi-pass membrane protein</topology>
    </subcellularLocation>
</comment>
<keyword evidence="6 7" id="KW-0472">Membrane</keyword>
<dbReference type="Pfam" id="PF07690">
    <property type="entry name" value="MFS_1"/>
    <property type="match status" value="1"/>
</dbReference>
<feature type="transmembrane region" description="Helical" evidence="7">
    <location>
        <begin position="201"/>
        <end position="223"/>
    </location>
</feature>
<dbReference type="SUPFAM" id="SSF103473">
    <property type="entry name" value="MFS general substrate transporter"/>
    <property type="match status" value="1"/>
</dbReference>
<dbReference type="PANTHER" id="PTHR42718">
    <property type="entry name" value="MAJOR FACILITATOR SUPERFAMILY MULTIDRUG TRANSPORTER MFSC"/>
    <property type="match status" value="1"/>
</dbReference>
<dbReference type="CDD" id="cd17321">
    <property type="entry name" value="MFS_MMR_MDR_like"/>
    <property type="match status" value="1"/>
</dbReference>
<feature type="transmembrane region" description="Helical" evidence="7">
    <location>
        <begin position="143"/>
        <end position="165"/>
    </location>
</feature>
<feature type="transmembrane region" description="Helical" evidence="7">
    <location>
        <begin position="337"/>
        <end position="355"/>
    </location>
</feature>
<feature type="transmembrane region" description="Helical" evidence="7">
    <location>
        <begin position="367"/>
        <end position="389"/>
    </location>
</feature>
<dbReference type="InterPro" id="IPR020846">
    <property type="entry name" value="MFS_dom"/>
</dbReference>
<dbReference type="GO" id="GO:0022857">
    <property type="term" value="F:transmembrane transporter activity"/>
    <property type="evidence" value="ECO:0007669"/>
    <property type="project" value="InterPro"/>
</dbReference>
<evidence type="ECO:0000259" key="8">
    <source>
        <dbReference type="PROSITE" id="PS50850"/>
    </source>
</evidence>
<feature type="transmembrane region" description="Helical" evidence="7">
    <location>
        <begin position="54"/>
        <end position="72"/>
    </location>
</feature>
<name>A0A1I5IJ37_9ACTN</name>
<evidence type="ECO:0000256" key="6">
    <source>
        <dbReference type="ARBA" id="ARBA00023136"/>
    </source>
</evidence>
<dbReference type="PROSITE" id="PS50850">
    <property type="entry name" value="MFS"/>
    <property type="match status" value="1"/>
</dbReference>
<protein>
    <submittedName>
        <fullName evidence="9">Drug resistance transporter, EmrB/QacA subfamily</fullName>
    </submittedName>
</protein>
<feature type="transmembrane region" description="Helical" evidence="7">
    <location>
        <begin position="440"/>
        <end position="463"/>
    </location>
</feature>
<dbReference type="PANTHER" id="PTHR42718:SF46">
    <property type="entry name" value="BLR6921 PROTEIN"/>
    <property type="match status" value="1"/>
</dbReference>
<dbReference type="GO" id="GO:0005886">
    <property type="term" value="C:plasma membrane"/>
    <property type="evidence" value="ECO:0007669"/>
    <property type="project" value="UniProtKB-SubCell"/>
</dbReference>